<dbReference type="InterPro" id="IPR027461">
    <property type="entry name" value="Carboxypeptidase_A_C_sf"/>
</dbReference>
<dbReference type="PANTHER" id="PTHR30237">
    <property type="entry name" value="MURAMOYLTETRAPEPTIDE CARBOXYPEPTIDASE"/>
    <property type="match status" value="1"/>
</dbReference>
<keyword evidence="3" id="KW-0645">Protease</keyword>
<dbReference type="Gene3D" id="3.40.50.10740">
    <property type="entry name" value="Class I glutamine amidotransferase-like"/>
    <property type="match status" value="1"/>
</dbReference>
<dbReference type="STRING" id="1938817.SAMN06296008_11321"/>
<feature type="domain" description="LD-carboxypeptidase N-terminal" evidence="6">
    <location>
        <begin position="19"/>
        <end position="142"/>
    </location>
</feature>
<dbReference type="InterPro" id="IPR029062">
    <property type="entry name" value="Class_I_gatase-like"/>
</dbReference>
<dbReference type="SUPFAM" id="SSF141986">
    <property type="entry name" value="LD-carboxypeptidase A C-terminal domain-like"/>
    <property type="match status" value="1"/>
</dbReference>
<evidence type="ECO:0000256" key="5">
    <source>
        <dbReference type="ARBA" id="ARBA00022825"/>
    </source>
</evidence>
<evidence type="ECO:0000259" key="6">
    <source>
        <dbReference type="Pfam" id="PF02016"/>
    </source>
</evidence>
<organism evidence="8 9">
    <name type="scientific">Polynucleobacter kasalickyi</name>
    <dbReference type="NCBI Taxonomy" id="1938817"/>
    <lineage>
        <taxon>Bacteria</taxon>
        <taxon>Pseudomonadati</taxon>
        <taxon>Pseudomonadota</taxon>
        <taxon>Betaproteobacteria</taxon>
        <taxon>Burkholderiales</taxon>
        <taxon>Burkholderiaceae</taxon>
        <taxon>Polynucleobacter</taxon>
    </lineage>
</organism>
<accession>A0A1W2BG60</accession>
<evidence type="ECO:0000313" key="9">
    <source>
        <dbReference type="Proteomes" id="UP000192708"/>
    </source>
</evidence>
<dbReference type="PANTHER" id="PTHR30237:SF2">
    <property type="entry name" value="MUREIN TETRAPEPTIDE CARBOXYPEPTIDASE"/>
    <property type="match status" value="1"/>
</dbReference>
<keyword evidence="9" id="KW-1185">Reference proteome</keyword>
<sequence>MKSLNSKQSMVSSPFPKTIYCFSPSGRLMNLEMAEKGVDFLKQQGFTVLNTTIFLREFERFAGSDLERATEINSLYSQVERYGPMIALATRGGFGLNRIMHLIDWEQLGQAVKNGLRIVGHSDITALQLGLLSATGETSFAGPMLSYDFGGLENDSKDFTYSHFVEAVIHQTFDIQVVSSQDFVTSSVDIKQAVIWGGNLSLVQNLVGTPYFPKNIQQGILFLEDINEHPYRIERMLWQLLDAGILGSQQAILLGDFSEYRLTDLDQGYSLKTVVGQIQKELQRRGCNTLMLMDLPFGHIPKKITIEVGSEVNLQADANGYRISKSS</sequence>
<dbReference type="OrthoDB" id="9807329at2"/>
<gene>
    <name evidence="8" type="ORF">SAMN06296008_11321</name>
</gene>
<keyword evidence="2 8" id="KW-0121">Carboxypeptidase</keyword>
<dbReference type="GO" id="GO:0006508">
    <property type="term" value="P:proteolysis"/>
    <property type="evidence" value="ECO:0007669"/>
    <property type="project" value="UniProtKB-KW"/>
</dbReference>
<dbReference type="Pfam" id="PF17676">
    <property type="entry name" value="Peptidase_S66C"/>
    <property type="match status" value="1"/>
</dbReference>
<evidence type="ECO:0000256" key="1">
    <source>
        <dbReference type="ARBA" id="ARBA00010233"/>
    </source>
</evidence>
<evidence type="ECO:0000259" key="7">
    <source>
        <dbReference type="Pfam" id="PF17676"/>
    </source>
</evidence>
<evidence type="ECO:0000313" key="8">
    <source>
        <dbReference type="EMBL" id="SMC71831.1"/>
    </source>
</evidence>
<dbReference type="CDD" id="cd07025">
    <property type="entry name" value="Peptidase_S66"/>
    <property type="match status" value="1"/>
</dbReference>
<dbReference type="Gene3D" id="3.50.30.60">
    <property type="entry name" value="LD-carboxypeptidase A C-terminal domain-like"/>
    <property type="match status" value="1"/>
</dbReference>
<dbReference type="InterPro" id="IPR003507">
    <property type="entry name" value="S66_fam"/>
</dbReference>
<feature type="domain" description="LD-carboxypeptidase C-terminal" evidence="7">
    <location>
        <begin position="194"/>
        <end position="314"/>
    </location>
</feature>
<protein>
    <submittedName>
        <fullName evidence="8">Muramoyltetrapeptide carboxypeptidase</fullName>
    </submittedName>
</protein>
<dbReference type="PIRSF" id="PIRSF028757">
    <property type="entry name" value="LD-carboxypeptidase"/>
    <property type="match status" value="1"/>
</dbReference>
<comment type="similarity">
    <text evidence="1">Belongs to the peptidase S66 family.</text>
</comment>
<dbReference type="EMBL" id="FWXJ01000013">
    <property type="protein sequence ID" value="SMC71831.1"/>
    <property type="molecule type" value="Genomic_DNA"/>
</dbReference>
<dbReference type="GO" id="GO:0004180">
    <property type="term" value="F:carboxypeptidase activity"/>
    <property type="evidence" value="ECO:0007669"/>
    <property type="project" value="UniProtKB-KW"/>
</dbReference>
<name>A0A1W2BG60_9BURK</name>
<dbReference type="InterPro" id="IPR027478">
    <property type="entry name" value="LdcA_N"/>
</dbReference>
<keyword evidence="4" id="KW-0378">Hydrolase</keyword>
<proteinExistence type="inferred from homology"/>
<dbReference type="AlphaFoldDB" id="A0A1W2BG60"/>
<evidence type="ECO:0000256" key="4">
    <source>
        <dbReference type="ARBA" id="ARBA00022801"/>
    </source>
</evidence>
<evidence type="ECO:0000256" key="2">
    <source>
        <dbReference type="ARBA" id="ARBA00022645"/>
    </source>
</evidence>
<reference evidence="8 9" key="1">
    <citation type="submission" date="2017-04" db="EMBL/GenBank/DDBJ databases">
        <authorList>
            <person name="Afonso C.L."/>
            <person name="Miller P.J."/>
            <person name="Scott M.A."/>
            <person name="Spackman E."/>
            <person name="Goraichik I."/>
            <person name="Dimitrov K.M."/>
            <person name="Suarez D.L."/>
            <person name="Swayne D.E."/>
        </authorList>
    </citation>
    <scope>NUCLEOTIDE SEQUENCE [LARGE SCALE GENOMIC DNA]</scope>
    <source>
        <strain evidence="8 9">VK13</strain>
    </source>
</reference>
<dbReference type="InterPro" id="IPR040449">
    <property type="entry name" value="Peptidase_S66_N"/>
</dbReference>
<dbReference type="Proteomes" id="UP000192708">
    <property type="component" value="Unassembled WGS sequence"/>
</dbReference>
<dbReference type="GO" id="GO:0008236">
    <property type="term" value="F:serine-type peptidase activity"/>
    <property type="evidence" value="ECO:0007669"/>
    <property type="project" value="UniProtKB-KW"/>
</dbReference>
<dbReference type="RefSeq" id="WP_084284971.1">
    <property type="nucleotide sequence ID" value="NZ_FWXJ01000013.1"/>
</dbReference>
<dbReference type="Pfam" id="PF02016">
    <property type="entry name" value="Peptidase_S66"/>
    <property type="match status" value="1"/>
</dbReference>
<dbReference type="SUPFAM" id="SSF52317">
    <property type="entry name" value="Class I glutamine amidotransferase-like"/>
    <property type="match status" value="1"/>
</dbReference>
<evidence type="ECO:0000256" key="3">
    <source>
        <dbReference type="ARBA" id="ARBA00022670"/>
    </source>
</evidence>
<dbReference type="InterPro" id="IPR040921">
    <property type="entry name" value="Peptidase_S66C"/>
</dbReference>
<keyword evidence="5" id="KW-0720">Serine protease</keyword>